<evidence type="ECO:0000256" key="2">
    <source>
        <dbReference type="SAM" id="Phobius"/>
    </source>
</evidence>
<feature type="transmembrane region" description="Helical" evidence="2">
    <location>
        <begin position="79"/>
        <end position="102"/>
    </location>
</feature>
<proteinExistence type="predicted"/>
<sequence>MGGKKGGSVDRETDGSDCQPHPSSLHSRPLAHHHIFALSIHSRLDSTLPAPSFTVADAFNSPFFPINAPSPSPQAPSIVSFHLATVIAIAITLTLCPCLALVRSPHLHLRGFDLTVRLPAPSRSLRLHIARGRCGRRTT</sequence>
<name>A0A8H5BKK3_9AGAR</name>
<reference evidence="3 4" key="1">
    <citation type="journal article" date="2020" name="ISME J.">
        <title>Uncovering the hidden diversity of litter-decomposition mechanisms in mushroom-forming fungi.</title>
        <authorList>
            <person name="Floudas D."/>
            <person name="Bentzer J."/>
            <person name="Ahren D."/>
            <person name="Johansson T."/>
            <person name="Persson P."/>
            <person name="Tunlid A."/>
        </authorList>
    </citation>
    <scope>NUCLEOTIDE SEQUENCE [LARGE SCALE GENOMIC DNA]</scope>
    <source>
        <strain evidence="3 4">CBS 101986</strain>
    </source>
</reference>
<keyword evidence="2" id="KW-0812">Transmembrane</keyword>
<keyword evidence="2" id="KW-0472">Membrane</keyword>
<evidence type="ECO:0000313" key="4">
    <source>
        <dbReference type="Proteomes" id="UP000567179"/>
    </source>
</evidence>
<dbReference type="Proteomes" id="UP000567179">
    <property type="component" value="Unassembled WGS sequence"/>
</dbReference>
<evidence type="ECO:0000256" key="1">
    <source>
        <dbReference type="SAM" id="MobiDB-lite"/>
    </source>
</evidence>
<keyword evidence="2" id="KW-1133">Transmembrane helix</keyword>
<dbReference type="EMBL" id="JAACJJ010000015">
    <property type="protein sequence ID" value="KAF5325085.1"/>
    <property type="molecule type" value="Genomic_DNA"/>
</dbReference>
<accession>A0A8H5BKK3</accession>
<protein>
    <submittedName>
        <fullName evidence="3">Uncharacterized protein</fullName>
    </submittedName>
</protein>
<feature type="region of interest" description="Disordered" evidence="1">
    <location>
        <begin position="1"/>
        <end position="26"/>
    </location>
</feature>
<dbReference type="AlphaFoldDB" id="A0A8H5BKK3"/>
<gene>
    <name evidence="3" type="ORF">D9619_009925</name>
</gene>
<comment type="caution">
    <text evidence="3">The sequence shown here is derived from an EMBL/GenBank/DDBJ whole genome shotgun (WGS) entry which is preliminary data.</text>
</comment>
<organism evidence="3 4">
    <name type="scientific">Psilocybe cf. subviscida</name>
    <dbReference type="NCBI Taxonomy" id="2480587"/>
    <lineage>
        <taxon>Eukaryota</taxon>
        <taxon>Fungi</taxon>
        <taxon>Dikarya</taxon>
        <taxon>Basidiomycota</taxon>
        <taxon>Agaricomycotina</taxon>
        <taxon>Agaricomycetes</taxon>
        <taxon>Agaricomycetidae</taxon>
        <taxon>Agaricales</taxon>
        <taxon>Agaricineae</taxon>
        <taxon>Strophariaceae</taxon>
        <taxon>Psilocybe</taxon>
    </lineage>
</organism>
<evidence type="ECO:0000313" key="3">
    <source>
        <dbReference type="EMBL" id="KAF5325085.1"/>
    </source>
</evidence>
<keyword evidence="4" id="KW-1185">Reference proteome</keyword>